<dbReference type="AlphaFoldDB" id="A0A2V4P3N1"/>
<proteinExistence type="predicted"/>
<name>A0A2V4P3N1_9ACTN</name>
<evidence type="ECO:0000259" key="5">
    <source>
        <dbReference type="Pfam" id="PF18085"/>
    </source>
</evidence>
<sequence>MAVIHHTTLTPTKLELLAAWLPQQDWYAGSGAAPVRAGGFRLDDPAGEVGMEFLVVTAGSVAYLVPLTYRGAPLPGPEAEAALIGTTEHGVLGTRWVYDGVRDPVLVEQLRALLAGRAVAQAQDDSDAVDRTVQVGPVGEGGVLHVQRVLGESAPAGATAVVTGVWQASDGTEVRAVFAALTSEDVS</sequence>
<reference evidence="6 7" key="1">
    <citation type="submission" date="2018-03" db="EMBL/GenBank/DDBJ databases">
        <title>Bioinformatic expansion and discovery of thiopeptide antibiotics.</title>
        <authorList>
            <person name="Schwalen C.J."/>
            <person name="Hudson G.A."/>
            <person name="Mitchell D.A."/>
        </authorList>
    </citation>
    <scope>NUCLEOTIDE SEQUENCE [LARGE SCALE GENOMIC DNA]</scope>
    <source>
        <strain evidence="6 7">ATCC 21389</strain>
    </source>
</reference>
<dbReference type="Pfam" id="PF18085">
    <property type="entry name" value="Mak_N_cap"/>
    <property type="match status" value="1"/>
</dbReference>
<dbReference type="GO" id="GO:0005524">
    <property type="term" value="F:ATP binding"/>
    <property type="evidence" value="ECO:0007669"/>
    <property type="project" value="UniProtKB-KW"/>
</dbReference>
<dbReference type="RefSeq" id="WP_110664635.1">
    <property type="nucleotide sequence ID" value="NZ_PYBW01000005.1"/>
</dbReference>
<feature type="domain" description="Maltokinase N-terminal cap" evidence="5">
    <location>
        <begin position="20"/>
        <end position="103"/>
    </location>
</feature>
<dbReference type="EMBL" id="PYBW01000005">
    <property type="protein sequence ID" value="PYC88285.1"/>
    <property type="molecule type" value="Genomic_DNA"/>
</dbReference>
<evidence type="ECO:0000313" key="7">
    <source>
        <dbReference type="Proteomes" id="UP000248039"/>
    </source>
</evidence>
<gene>
    <name evidence="6" type="ORF">C7C46_01165</name>
</gene>
<accession>A0A2V4P3N1</accession>
<evidence type="ECO:0000256" key="4">
    <source>
        <dbReference type="ARBA" id="ARBA00022840"/>
    </source>
</evidence>
<evidence type="ECO:0000256" key="3">
    <source>
        <dbReference type="ARBA" id="ARBA00022777"/>
    </source>
</evidence>
<dbReference type="InterPro" id="IPR040999">
    <property type="entry name" value="Mak_N_cap"/>
</dbReference>
<keyword evidence="3" id="KW-0418">Kinase</keyword>
<keyword evidence="1" id="KW-0808">Transferase</keyword>
<evidence type="ECO:0000256" key="2">
    <source>
        <dbReference type="ARBA" id="ARBA00022741"/>
    </source>
</evidence>
<evidence type="ECO:0000256" key="1">
    <source>
        <dbReference type="ARBA" id="ARBA00022679"/>
    </source>
</evidence>
<dbReference type="OrthoDB" id="3787729at2"/>
<dbReference type="GO" id="GO:0016301">
    <property type="term" value="F:kinase activity"/>
    <property type="evidence" value="ECO:0007669"/>
    <property type="project" value="UniProtKB-KW"/>
</dbReference>
<keyword evidence="4" id="KW-0067">ATP-binding</keyword>
<evidence type="ECO:0000313" key="6">
    <source>
        <dbReference type="EMBL" id="PYC88285.1"/>
    </source>
</evidence>
<keyword evidence="2" id="KW-0547">Nucleotide-binding</keyword>
<protein>
    <submittedName>
        <fullName evidence="6">1,4-alpha-glucan branching protein</fullName>
    </submittedName>
</protein>
<comment type="caution">
    <text evidence="6">The sequence shown here is derived from an EMBL/GenBank/DDBJ whole genome shotgun (WGS) entry which is preliminary data.</text>
</comment>
<keyword evidence="7" id="KW-1185">Reference proteome</keyword>
<dbReference type="Proteomes" id="UP000248039">
    <property type="component" value="Unassembled WGS sequence"/>
</dbReference>
<organism evidence="6 7">
    <name type="scientific">Streptomyces tateyamensis</name>
    <dbReference type="NCBI Taxonomy" id="565073"/>
    <lineage>
        <taxon>Bacteria</taxon>
        <taxon>Bacillati</taxon>
        <taxon>Actinomycetota</taxon>
        <taxon>Actinomycetes</taxon>
        <taxon>Kitasatosporales</taxon>
        <taxon>Streptomycetaceae</taxon>
        <taxon>Streptomyces</taxon>
    </lineage>
</organism>